<dbReference type="InterPro" id="IPR035965">
    <property type="entry name" value="PAS-like_dom_sf"/>
</dbReference>
<evidence type="ECO:0000256" key="4">
    <source>
        <dbReference type="ARBA" id="ARBA00022679"/>
    </source>
</evidence>
<dbReference type="InterPro" id="IPR005467">
    <property type="entry name" value="His_kinase_dom"/>
</dbReference>
<dbReference type="InterPro" id="IPR004358">
    <property type="entry name" value="Sig_transdc_His_kin-like_C"/>
</dbReference>
<dbReference type="GO" id="GO:0000156">
    <property type="term" value="F:phosphorelay response regulator activity"/>
    <property type="evidence" value="ECO:0007669"/>
    <property type="project" value="TreeGrafter"/>
</dbReference>
<dbReference type="RefSeq" id="WP_108903503.1">
    <property type="nucleotide sequence ID" value="NZ_CP029187.1"/>
</dbReference>
<name>A0A2S1SH91_9FLAO</name>
<dbReference type="SUPFAM" id="SSF55874">
    <property type="entry name" value="ATPase domain of HSP90 chaperone/DNA topoisomerase II/histidine kinase"/>
    <property type="match status" value="1"/>
</dbReference>
<dbReference type="Gene3D" id="1.10.287.130">
    <property type="match status" value="1"/>
</dbReference>
<dbReference type="GO" id="GO:0006355">
    <property type="term" value="P:regulation of DNA-templated transcription"/>
    <property type="evidence" value="ECO:0007669"/>
    <property type="project" value="InterPro"/>
</dbReference>
<dbReference type="CDD" id="cd00130">
    <property type="entry name" value="PAS"/>
    <property type="match status" value="2"/>
</dbReference>
<sequence length="509" mass="57412">MFNDANTGILLAASRDAILILDSHLNVLTANPFFCRNFGLDPKDIEGKPLYDIDGNAWDDSAIHFLFNELLPADGHVEDYEVTIDFHRNGFRDLILNARQSTGHGPELIFLIAEDVTEKKKALQLQAGIEAELEMLVKLRTAELEQSRAYLNSVLGSTHYGIASYEPVRNDTGEIVDFRIIYTNQEVPGNFGLSVQDVVGKTFTEVYPSIFENGIFEKIRDCILTGMSNTYEIAVNKGNNEIWLTAATERVNDSVTITSKNITAEKSAALQLERMNTLLFNKNKELSSFTYIASHDLQEPLRKIRMFISRILEEEHHFSDNTLSYFTNINSTAMRMQTLIDALLSYSSMDSDIFKTERTDLNKFLKEVCSLIDISIEESGAVFEAEPLPAVYVVRIQFQQLLLNIINNAIKYRKPGIPPIIKISAEKIENDNGKFWKLMIEDNGIGFDPQYGDKIFEVFQRLHGKREYEGTGVGLAICKKIMQNHHGNITAEGNPGKGAKFNIFIPVKS</sequence>
<dbReference type="CDD" id="cd00082">
    <property type="entry name" value="HisKA"/>
    <property type="match status" value="1"/>
</dbReference>
<dbReference type="PRINTS" id="PR00344">
    <property type="entry name" value="BCTRLSENSOR"/>
</dbReference>
<dbReference type="InterPro" id="IPR003594">
    <property type="entry name" value="HATPase_dom"/>
</dbReference>
<protein>
    <recommendedName>
        <fullName evidence="2">histidine kinase</fullName>
        <ecNumber evidence="2">2.7.13.3</ecNumber>
    </recommendedName>
</protein>
<dbReference type="PROSITE" id="PS50109">
    <property type="entry name" value="HIS_KIN"/>
    <property type="match status" value="1"/>
</dbReference>
<keyword evidence="4" id="KW-0808">Transferase</keyword>
<dbReference type="InterPro" id="IPR036890">
    <property type="entry name" value="HATPase_C_sf"/>
</dbReference>
<comment type="catalytic activity">
    <reaction evidence="1">
        <text>ATP + protein L-histidine = ADP + protein N-phospho-L-histidine.</text>
        <dbReference type="EC" id="2.7.13.3"/>
    </reaction>
</comment>
<dbReference type="EC" id="2.7.13.3" evidence="2"/>
<dbReference type="GO" id="GO:0030295">
    <property type="term" value="F:protein kinase activator activity"/>
    <property type="evidence" value="ECO:0007669"/>
    <property type="project" value="TreeGrafter"/>
</dbReference>
<evidence type="ECO:0000256" key="1">
    <source>
        <dbReference type="ARBA" id="ARBA00000085"/>
    </source>
</evidence>
<dbReference type="Gene3D" id="3.30.450.20">
    <property type="entry name" value="PAS domain"/>
    <property type="match status" value="2"/>
</dbReference>
<dbReference type="InterPro" id="IPR013767">
    <property type="entry name" value="PAS_fold"/>
</dbReference>
<evidence type="ECO:0000313" key="9">
    <source>
        <dbReference type="Proteomes" id="UP000244937"/>
    </source>
</evidence>
<dbReference type="PANTHER" id="PTHR42878:SF15">
    <property type="entry name" value="BACTERIOPHYTOCHROME"/>
    <property type="match status" value="1"/>
</dbReference>
<proteinExistence type="predicted"/>
<dbReference type="SUPFAM" id="SSF47384">
    <property type="entry name" value="Homodimeric domain of signal transducing histidine kinase"/>
    <property type="match status" value="1"/>
</dbReference>
<dbReference type="Pfam" id="PF00512">
    <property type="entry name" value="HisKA"/>
    <property type="match status" value="1"/>
</dbReference>
<keyword evidence="6" id="KW-0472">Membrane</keyword>
<dbReference type="InterPro" id="IPR000014">
    <property type="entry name" value="PAS"/>
</dbReference>
<dbReference type="EMBL" id="CP029187">
    <property type="protein sequence ID" value="AWI25717.1"/>
    <property type="molecule type" value="Genomic_DNA"/>
</dbReference>
<dbReference type="Pfam" id="PF00989">
    <property type="entry name" value="PAS"/>
    <property type="match status" value="1"/>
</dbReference>
<gene>
    <name evidence="8" type="ORF">HYN49_07285</name>
</gene>
<evidence type="ECO:0000256" key="6">
    <source>
        <dbReference type="ARBA" id="ARBA00023136"/>
    </source>
</evidence>
<evidence type="ECO:0000256" key="2">
    <source>
        <dbReference type="ARBA" id="ARBA00012438"/>
    </source>
</evidence>
<evidence type="ECO:0000259" key="7">
    <source>
        <dbReference type="PROSITE" id="PS50109"/>
    </source>
</evidence>
<accession>A0A2S1SH91</accession>
<dbReference type="GO" id="GO:0007234">
    <property type="term" value="P:osmosensory signaling via phosphorelay pathway"/>
    <property type="evidence" value="ECO:0007669"/>
    <property type="project" value="TreeGrafter"/>
</dbReference>
<keyword evidence="3" id="KW-0597">Phosphoprotein</keyword>
<dbReference type="SMART" id="SM00387">
    <property type="entry name" value="HATPase_c"/>
    <property type="match status" value="1"/>
</dbReference>
<dbReference type="OrthoDB" id="9124519at2"/>
<evidence type="ECO:0000256" key="3">
    <source>
        <dbReference type="ARBA" id="ARBA00022553"/>
    </source>
</evidence>
<dbReference type="GO" id="GO:0000155">
    <property type="term" value="F:phosphorelay sensor kinase activity"/>
    <property type="evidence" value="ECO:0007669"/>
    <property type="project" value="InterPro"/>
</dbReference>
<dbReference type="Pfam" id="PF13426">
    <property type="entry name" value="PAS_9"/>
    <property type="match status" value="1"/>
</dbReference>
<dbReference type="Pfam" id="PF02518">
    <property type="entry name" value="HATPase_c"/>
    <property type="match status" value="1"/>
</dbReference>
<dbReference type="SMART" id="SM00091">
    <property type="entry name" value="PAS"/>
    <property type="match status" value="2"/>
</dbReference>
<dbReference type="InterPro" id="IPR003661">
    <property type="entry name" value="HisK_dim/P_dom"/>
</dbReference>
<feature type="domain" description="Histidine kinase" evidence="7">
    <location>
        <begin position="292"/>
        <end position="509"/>
    </location>
</feature>
<reference evidence="8 9" key="1">
    <citation type="submission" date="2018-05" db="EMBL/GenBank/DDBJ databases">
        <title>Genome sequencing of Flavobacterium sp. HYN0049.</title>
        <authorList>
            <person name="Yi H."/>
            <person name="Baek C."/>
        </authorList>
    </citation>
    <scope>NUCLEOTIDE SEQUENCE [LARGE SCALE GENOMIC DNA]</scope>
    <source>
        <strain evidence="8 9">HYN0049</strain>
    </source>
</reference>
<dbReference type="Proteomes" id="UP000244937">
    <property type="component" value="Chromosome"/>
</dbReference>
<dbReference type="SMART" id="SM00388">
    <property type="entry name" value="HisKA"/>
    <property type="match status" value="1"/>
</dbReference>
<dbReference type="Gene3D" id="3.30.565.10">
    <property type="entry name" value="Histidine kinase-like ATPase, C-terminal domain"/>
    <property type="match status" value="1"/>
</dbReference>
<dbReference type="SUPFAM" id="SSF55785">
    <property type="entry name" value="PYP-like sensor domain (PAS domain)"/>
    <property type="match status" value="2"/>
</dbReference>
<dbReference type="GO" id="GO:0016020">
    <property type="term" value="C:membrane"/>
    <property type="evidence" value="ECO:0007669"/>
    <property type="project" value="UniProtKB-SubCell"/>
</dbReference>
<keyword evidence="9" id="KW-1185">Reference proteome</keyword>
<organism evidence="8 9">
    <name type="scientific">Flavobacterium pallidum</name>
    <dbReference type="NCBI Taxonomy" id="2172098"/>
    <lineage>
        <taxon>Bacteria</taxon>
        <taxon>Pseudomonadati</taxon>
        <taxon>Bacteroidota</taxon>
        <taxon>Flavobacteriia</taxon>
        <taxon>Flavobacteriales</taxon>
        <taxon>Flavobacteriaceae</taxon>
        <taxon>Flavobacterium</taxon>
    </lineage>
</organism>
<dbReference type="AlphaFoldDB" id="A0A2S1SH91"/>
<dbReference type="InterPro" id="IPR050351">
    <property type="entry name" value="BphY/WalK/GraS-like"/>
</dbReference>
<dbReference type="InterPro" id="IPR036097">
    <property type="entry name" value="HisK_dim/P_sf"/>
</dbReference>
<evidence type="ECO:0000313" key="8">
    <source>
        <dbReference type="EMBL" id="AWI25717.1"/>
    </source>
</evidence>
<dbReference type="KEGG" id="fpal:HYN49_07285"/>
<dbReference type="NCBIfam" id="TIGR00229">
    <property type="entry name" value="sensory_box"/>
    <property type="match status" value="1"/>
</dbReference>
<dbReference type="FunFam" id="3.30.565.10:FF:000006">
    <property type="entry name" value="Sensor histidine kinase WalK"/>
    <property type="match status" value="1"/>
</dbReference>
<dbReference type="PANTHER" id="PTHR42878">
    <property type="entry name" value="TWO-COMPONENT HISTIDINE KINASE"/>
    <property type="match status" value="1"/>
</dbReference>
<evidence type="ECO:0000256" key="5">
    <source>
        <dbReference type="ARBA" id="ARBA00022777"/>
    </source>
</evidence>
<keyword evidence="5" id="KW-0418">Kinase</keyword>